<proteinExistence type="predicted"/>
<dbReference type="InterPro" id="IPR046702">
    <property type="entry name" value="DUF6572"/>
</dbReference>
<accession>A0A5N7JWC7</accession>
<dbReference type="EMBL" id="VUBA01000107">
    <property type="protein sequence ID" value="MPQ85685.1"/>
    <property type="molecule type" value="Genomic_DNA"/>
</dbReference>
<evidence type="ECO:0000313" key="1">
    <source>
        <dbReference type="EMBL" id="MPQ85685.1"/>
    </source>
</evidence>
<dbReference type="AlphaFoldDB" id="A0A5N7JWC7"/>
<evidence type="ECO:0000313" key="2">
    <source>
        <dbReference type="Proteomes" id="UP000325438"/>
    </source>
</evidence>
<reference evidence="1 2" key="1">
    <citation type="submission" date="2019-09" db="EMBL/GenBank/DDBJ databases">
        <title>The draft genomes of Allium pathogen Pseudomonas sp.</title>
        <authorList>
            <person name="Fujikawa T."/>
            <person name="Sawada H."/>
        </authorList>
    </citation>
    <scope>NUCLEOTIDE SEQUENCE [LARGE SCALE GENOMIC DNA]</scope>
    <source>
        <strain evidence="1 2">MAFF 730085</strain>
    </source>
</reference>
<sequence>MSVTDLKIIDMCGTPKGDRTKIILGISDHLGWSNADEQGEHLLTLQAKINAYVAFIESGEIYTEIPGAGGKSPIIQVLARYELSEQGELFMARATEVLEQIGIGLEFVFHGD</sequence>
<gene>
    <name evidence="1" type="ORF">F0170_17790</name>
</gene>
<dbReference type="Pfam" id="PF20212">
    <property type="entry name" value="DUF6572"/>
    <property type="match status" value="1"/>
</dbReference>
<protein>
    <submittedName>
        <fullName evidence="1">Uncharacterized protein</fullName>
    </submittedName>
</protein>
<name>A0A5N7JWC7_9PSED</name>
<dbReference type="RefSeq" id="WP_152750388.1">
    <property type="nucleotide sequence ID" value="NZ_VUBA01000107.1"/>
</dbReference>
<organism evidence="1 2">
    <name type="scientific">Pseudomonas kitaguniensis</name>
    <dbReference type="NCBI Taxonomy" id="2607908"/>
    <lineage>
        <taxon>Bacteria</taxon>
        <taxon>Pseudomonadati</taxon>
        <taxon>Pseudomonadota</taxon>
        <taxon>Gammaproteobacteria</taxon>
        <taxon>Pseudomonadales</taxon>
        <taxon>Pseudomonadaceae</taxon>
        <taxon>Pseudomonas</taxon>
    </lineage>
</organism>
<comment type="caution">
    <text evidence="1">The sequence shown here is derived from an EMBL/GenBank/DDBJ whole genome shotgun (WGS) entry which is preliminary data.</text>
</comment>
<dbReference type="Proteomes" id="UP000325438">
    <property type="component" value="Unassembled WGS sequence"/>
</dbReference>